<dbReference type="CTD" id="4105"/>
<dbReference type="PANTHER" id="PTHR11736">
    <property type="entry name" value="MELANOMA-ASSOCIATED ANTIGEN MAGE ANTIGEN"/>
    <property type="match status" value="1"/>
</dbReference>
<dbReference type="GeneID" id="17142"/>
<dbReference type="OrthoDB" id="9665809at2759"/>
<dbReference type="MGI" id="MGI:1333837">
    <property type="gene designation" value="Magea6"/>
</dbReference>
<evidence type="ECO:0000259" key="3">
    <source>
        <dbReference type="PROSITE" id="PS50838"/>
    </source>
</evidence>
<dbReference type="InterPro" id="IPR002190">
    <property type="entry name" value="MHD_dom"/>
</dbReference>
<dbReference type="AGR" id="MGI:1333837"/>
<dbReference type="InterPro" id="IPR041898">
    <property type="entry name" value="MAGE_WH1"/>
</dbReference>
<dbReference type="RefSeq" id="NP_064403.1">
    <property type="nucleotide sequence ID" value="NM_020019.3"/>
</dbReference>
<evidence type="ECO:0000313" key="5">
    <source>
        <dbReference type="EMBL" id="AAI16903.1"/>
    </source>
</evidence>
<reference evidence="4" key="2">
    <citation type="journal article" date="2004" name="Genome Res.">
        <title>The status, quality, and expansion of the NIH full-length cDNA project: the Mammalian Gene Collection (MGC).</title>
        <authorList>
            <consortium name="The MGC Project Team"/>
            <person name="Gerhard D.S."/>
            <person name="Wagner L."/>
            <person name="Feingold E.A."/>
            <person name="Shenmen C.M."/>
            <person name="Grouse L.H."/>
            <person name="Schuler G."/>
            <person name="Klein S.L."/>
            <person name="Old S."/>
            <person name="Rasooly R."/>
            <person name="Good P."/>
            <person name="Guyer M."/>
            <person name="Peck A.M."/>
            <person name="Derge J.G."/>
            <person name="Lipman D."/>
            <person name="Collins F.S."/>
            <person name="Jang W."/>
            <person name="Sherry S."/>
            <person name="Feolo M."/>
            <person name="Misquitta L."/>
            <person name="Lee E."/>
            <person name="Rotmistrovsky K."/>
            <person name="Greenhut S.F."/>
            <person name="Schaefer C.F."/>
            <person name="Buetow K."/>
            <person name="Bonner T.I."/>
            <person name="Haussler D."/>
            <person name="Kent J."/>
            <person name="Kiekhaus M."/>
            <person name="Furey T."/>
            <person name="Brent M."/>
            <person name="Prange C."/>
            <person name="Schreiber K."/>
            <person name="Shapiro N."/>
            <person name="Bhat N.K."/>
            <person name="Hopkins R.F."/>
            <person name="Hsie F."/>
            <person name="Driscoll T."/>
            <person name="Soares M.B."/>
            <person name="Casavant T.L."/>
            <person name="Scheetz T.E."/>
            <person name="Brown-stein M.J."/>
            <person name="Usdin T.B."/>
            <person name="Toshiyuki S."/>
            <person name="Carninci P."/>
            <person name="Piao Y."/>
            <person name="Dudekula D.B."/>
            <person name="Ko M.S."/>
            <person name="Kawakami K."/>
            <person name="Suzuki Y."/>
            <person name="Sugano S."/>
            <person name="Gruber C.E."/>
            <person name="Smith M.R."/>
            <person name="Simmons B."/>
            <person name="Moore T."/>
            <person name="Waterman R."/>
            <person name="Johnson S.L."/>
            <person name="Ruan Y."/>
            <person name="Wei C.L."/>
            <person name="Mathavan S."/>
            <person name="Gunaratne P.H."/>
            <person name="Wu J."/>
            <person name="Garcia A.M."/>
            <person name="Hulyk S.W."/>
            <person name="Fuh E."/>
            <person name="Yuan Y."/>
            <person name="Sneed A."/>
            <person name="Kowis C."/>
            <person name="Hodgson A."/>
            <person name="Muzny D.M."/>
            <person name="McPherson J."/>
            <person name="Gibbs R.A."/>
            <person name="Fahey J."/>
            <person name="Helton E."/>
            <person name="Ketteman M."/>
            <person name="Madan A."/>
            <person name="Rodrigues S."/>
            <person name="Sanchez A."/>
            <person name="Whiting M."/>
            <person name="Madari A."/>
            <person name="Young A.C."/>
            <person name="Wetherby K.D."/>
            <person name="Granite S.J."/>
            <person name="Kwong P.N."/>
            <person name="Brinkley C.P."/>
            <person name="Pearson R.L."/>
            <person name="Bouffard G.G."/>
            <person name="Blakesly R.W."/>
            <person name="Green E.D."/>
            <person name="Dickson M.C."/>
            <person name="Rodriguez A.C."/>
            <person name="Grimwood J."/>
            <person name="Schmutz J."/>
            <person name="Myers R.M."/>
            <person name="Butterfield Y.S."/>
            <person name="Griffith M."/>
            <person name="Griffith O.L."/>
            <person name="Krzywinski M.I."/>
            <person name="Liao N."/>
            <person name="Morin R."/>
            <person name="Morrin R."/>
            <person name="Palmquist D."/>
            <person name="Petrescu A.S."/>
            <person name="Skalska U."/>
            <person name="Smailus D.E."/>
            <person name="Stott J.M."/>
            <person name="Schnerch A."/>
            <person name="Schein J.E."/>
            <person name="Jones S.J."/>
            <person name="Holt R.A."/>
            <person name="Baross A."/>
            <person name="Marra M.A."/>
            <person name="Clifton S."/>
            <person name="Makowski K.A."/>
            <person name="Bosak S."/>
            <person name="Malek J."/>
        </authorList>
    </citation>
    <scope>NUCLEOTIDE SEQUENCE [LARGE SCALE MRNA]</scope>
    <source>
        <tissue evidence="5">Brain</tissue>
        <tissue evidence="4">PCR rescued clones</tissue>
    </source>
</reference>
<evidence type="ECO:0000313" key="9">
    <source>
        <dbReference type="Proteomes" id="UP000000589"/>
    </source>
</evidence>
<keyword evidence="1" id="KW-0825">Tumor antigen</keyword>
<dbReference type="FunFam" id="1.10.10.1200:FF:000007">
    <property type="entry name" value="Melanoma-associated antigen C2"/>
    <property type="match status" value="1"/>
</dbReference>
<dbReference type="GO" id="GO:0016604">
    <property type="term" value="C:nuclear body"/>
    <property type="evidence" value="ECO:0000266"/>
    <property type="project" value="GO_Central"/>
</dbReference>
<evidence type="ECO:0000256" key="1">
    <source>
        <dbReference type="ARBA" id="ARBA00084104"/>
    </source>
</evidence>
<reference evidence="7" key="4">
    <citation type="journal article" date="2011" name="PLoS Biol.">
        <title>Modernizing reference genome assemblies.</title>
        <authorList>
            <person name="Church D.M."/>
            <person name="Schneider V.A."/>
            <person name="Graves T."/>
            <person name="Auger K."/>
            <person name="Cunningham F."/>
            <person name="Bouk N."/>
            <person name="Chen H.C."/>
            <person name="Agarwala R."/>
            <person name="McLaren W.M."/>
            <person name="Ritchie G.R."/>
            <person name="Albracht D."/>
            <person name="Kremitzki M."/>
            <person name="Rock S."/>
            <person name="Kotkiewicz H."/>
            <person name="Kremitzki C."/>
            <person name="Wollam A."/>
            <person name="Trani L."/>
            <person name="Fulton L."/>
            <person name="Fulton R."/>
            <person name="Matthews L."/>
            <person name="Whitehead S."/>
            <person name="Chow W."/>
            <person name="Torrance J."/>
            <person name="Dunn M."/>
            <person name="Harden G."/>
            <person name="Threadgold G."/>
            <person name="Wood J."/>
            <person name="Collins J."/>
            <person name="Heath P."/>
            <person name="Griffiths G."/>
            <person name="Pelan S."/>
            <person name="Grafham D."/>
            <person name="Eichler E.E."/>
            <person name="Weinstock G."/>
            <person name="Mardis E.R."/>
            <person name="Wilson R.K."/>
            <person name="Howe K."/>
            <person name="Flicek P."/>
            <person name="Hubbard T."/>
        </authorList>
    </citation>
    <scope>NUCLEOTIDE SEQUENCE [LARGE SCALE GENOMIC DNA]</scope>
    <source>
        <strain evidence="7">C57BL/6J</strain>
    </source>
</reference>
<dbReference type="GO" id="GO:0005783">
    <property type="term" value="C:endoplasmic reticulum"/>
    <property type="evidence" value="ECO:0000266"/>
    <property type="project" value="GO_Central"/>
</dbReference>
<keyword evidence="9" id="KW-1185">Reference proteome</keyword>
<dbReference type="Ensembl" id="ENSMUST00000076986.4">
    <property type="protein sequence ID" value="ENSMUSP00000076250.4"/>
    <property type="gene ID" value="ENSMUSG00000063728.11"/>
</dbReference>
<dbReference type="DNASU" id="17142"/>
<organism evidence="6">
    <name type="scientific">Mus musculus</name>
    <name type="common">Mouse</name>
    <dbReference type="NCBI Taxonomy" id="10090"/>
    <lineage>
        <taxon>Eukaryota</taxon>
        <taxon>Metazoa</taxon>
        <taxon>Chordata</taxon>
        <taxon>Craniata</taxon>
        <taxon>Vertebrata</taxon>
        <taxon>Euteleostomi</taxon>
        <taxon>Mammalia</taxon>
        <taxon>Eutheria</taxon>
        <taxon>Euarchontoglires</taxon>
        <taxon>Glires</taxon>
        <taxon>Rodentia</taxon>
        <taxon>Myomorpha</taxon>
        <taxon>Muroidea</taxon>
        <taxon>Muridae</taxon>
        <taxon>Murinae</taxon>
        <taxon>Mus</taxon>
        <taxon>Mus</taxon>
    </lineage>
</organism>
<feature type="region of interest" description="Disordered" evidence="2">
    <location>
        <begin position="1"/>
        <end position="60"/>
    </location>
</feature>
<dbReference type="GO" id="GO:0005634">
    <property type="term" value="C:nucleus"/>
    <property type="evidence" value="ECO:0000318"/>
    <property type="project" value="GO_Central"/>
</dbReference>
<name>O89010_MOUSE</name>
<dbReference type="PROSITE" id="PS50838">
    <property type="entry name" value="MAGE"/>
    <property type="match status" value="1"/>
</dbReference>
<dbReference type="EMBL" id="BC109339">
    <property type="protein sequence ID" value="AAI09340.1"/>
    <property type="molecule type" value="mRNA"/>
</dbReference>
<gene>
    <name evidence="6 7 8" type="primary">Magea6</name>
</gene>
<dbReference type="Pfam" id="PF01454">
    <property type="entry name" value="MAGE"/>
    <property type="match status" value="1"/>
</dbReference>
<dbReference type="STRING" id="10090.ENSMUSP00000108181"/>
<accession>O89010</accession>
<feature type="domain" description="MAGE" evidence="3">
    <location>
        <begin position="96"/>
        <end position="295"/>
    </location>
</feature>
<evidence type="ECO:0000313" key="7">
    <source>
        <dbReference type="Ensembl" id="ENSMUSP00000076250.4"/>
    </source>
</evidence>
<dbReference type="VEuPathDB" id="HostDB:ENSMUSG00000063728"/>
<dbReference type="PANTHER" id="PTHR11736:SF50">
    <property type="entry name" value="MAGE FAMILY MEMBER A1-RELATED"/>
    <property type="match status" value="1"/>
</dbReference>
<evidence type="ECO:0000313" key="4">
    <source>
        <dbReference type="EMBL" id="AAI09340.1"/>
    </source>
</evidence>
<dbReference type="GeneTree" id="ENSGT00940000154972"/>
<dbReference type="Bgee" id="ENSMUSG00000063728">
    <property type="expression patterns" value="Expressed in ectoplacental cone and 4 other cell types or tissues"/>
</dbReference>
<dbReference type="KEGG" id="mmu:17142"/>
<feature type="compositionally biased region" description="Acidic residues" evidence="2">
    <location>
        <begin position="22"/>
        <end position="38"/>
    </location>
</feature>
<dbReference type="InterPro" id="IPR037445">
    <property type="entry name" value="MAGE"/>
</dbReference>
<dbReference type="OMA" id="TCKSAFV"/>
<evidence type="ECO:0000256" key="2">
    <source>
        <dbReference type="SAM" id="MobiDB-lite"/>
    </source>
</evidence>
<feature type="compositionally biased region" description="Polar residues" evidence="2">
    <location>
        <begin position="1"/>
        <end position="21"/>
    </location>
</feature>
<dbReference type="GO" id="GO:0000122">
    <property type="term" value="P:negative regulation of transcription by RNA polymerase II"/>
    <property type="evidence" value="ECO:0000318"/>
    <property type="project" value="GO_Central"/>
</dbReference>
<dbReference type="SMART" id="SM01373">
    <property type="entry name" value="MAGE"/>
    <property type="match status" value="1"/>
</dbReference>
<dbReference type="UCSC" id="uc009urj.1">
    <property type="organism name" value="mouse"/>
</dbReference>
<dbReference type="RefSeq" id="XP_017173895.1">
    <property type="nucleotide sequence ID" value="XM_017318406.1"/>
</dbReference>
<dbReference type="GO" id="GO:0005829">
    <property type="term" value="C:cytosol"/>
    <property type="evidence" value="ECO:0000266"/>
    <property type="project" value="GO_Central"/>
</dbReference>
<dbReference type="Gene3D" id="1.10.10.1200">
    <property type="entry name" value="MAGE homology domain, winged helix WH1 motif"/>
    <property type="match status" value="1"/>
</dbReference>
<dbReference type="AlphaFoldDB" id="O89010"/>
<dbReference type="FunFam" id="1.10.10.1210:FF:000001">
    <property type="entry name" value="melanoma-associated antigen D1"/>
    <property type="match status" value="1"/>
</dbReference>
<dbReference type="Gene3D" id="1.10.10.1210">
    <property type="entry name" value="MAGE homology domain, winged helix WH2 motif"/>
    <property type="match status" value="1"/>
</dbReference>
<sequence length="325" mass="36640">MADFHNTQYCNLEESAQAQQESDNDQETMETSEEEEDTTTSNKVYGSAIPSPPQSPQRAYSPCVALASIPDSPSEEASIKGSGGLEDPLYLLHSAQNTKVYDLVDFLVLNYEMKAFPTKAEMLESIGREYEEYFPVIFSEASECLKMVFGLDMVEVDPSVHSYMLVTALGITYDGMMTDVQGMPKTGILIAVLSVIFMKGNYVSEEVIWEMLNNIGLCGGRDPYIHKDPRKLISEEFVQEGYLEYRQVPNSDPPIYGFLWGPRALAETSKMKVLQFFASINKTHPRAYPEKYAEALRDEIERTKAWILSRCSNFSDHSSVLPFPF</sequence>
<reference evidence="7 9" key="3">
    <citation type="journal article" date="2009" name="PLoS Biol.">
        <title>Lineage-specific biology revealed by a finished genome assembly of the mouse.</title>
        <authorList>
            <consortium name="Mouse Genome Sequencing Consortium"/>
            <person name="Church D.M."/>
            <person name="Goodstadt L."/>
            <person name="Hillier L.W."/>
            <person name="Zody M.C."/>
            <person name="Goldstein S."/>
            <person name="She X."/>
            <person name="Bult C.J."/>
            <person name="Agarwala R."/>
            <person name="Cherry J.L."/>
            <person name="DiCuccio M."/>
            <person name="Hlavina W."/>
            <person name="Kapustin Y."/>
            <person name="Meric P."/>
            <person name="Maglott D."/>
            <person name="Birtle Z."/>
            <person name="Marques A.C."/>
            <person name="Graves T."/>
            <person name="Zhou S."/>
            <person name="Teague B."/>
            <person name="Potamousis K."/>
            <person name="Churas C."/>
            <person name="Place M."/>
            <person name="Herschleb J."/>
            <person name="Runnheim R."/>
            <person name="Forrest D."/>
            <person name="Amos-Landgraf J."/>
            <person name="Schwartz D.C."/>
            <person name="Cheng Z."/>
            <person name="Lindblad-Toh K."/>
            <person name="Eichler E.E."/>
            <person name="Ponting C.P."/>
        </authorList>
    </citation>
    <scope>NUCLEOTIDE SEQUENCE [LARGE SCALE GENOMIC DNA]</scope>
    <source>
        <strain evidence="7 9">C57BL/6J</strain>
    </source>
</reference>
<reference evidence="7" key="5">
    <citation type="submission" date="2025-05" db="UniProtKB">
        <authorList>
            <consortium name="Ensembl"/>
        </authorList>
    </citation>
    <scope>IDENTIFICATION</scope>
    <source>
        <strain evidence="7">C57BL/6J</strain>
    </source>
</reference>
<dbReference type="PaxDb" id="10090-ENSMUSP00000108181"/>
<proteinExistence type="evidence at transcript level"/>
<evidence type="ECO:0000313" key="6">
    <source>
        <dbReference type="EMBL" id="CAA06584.1"/>
    </source>
</evidence>
<dbReference type="Proteomes" id="UP000000589">
    <property type="component" value="Chromosome X"/>
</dbReference>
<protein>
    <submittedName>
        <fullName evidence="7">MAGE family member A6</fullName>
    </submittedName>
    <submittedName>
        <fullName evidence="6">Magea6 protein</fullName>
    </submittedName>
    <submittedName>
        <fullName evidence="4">Melanoma antigen, family A, 6</fullName>
    </submittedName>
</protein>
<dbReference type="BioGRID-ORCS" id="17142">
    <property type="hits" value="1 hit in 45 CRISPR screens"/>
</dbReference>
<dbReference type="eggNOG" id="KOG4562">
    <property type="taxonomic scope" value="Eukaryota"/>
</dbReference>
<reference evidence="6" key="1">
    <citation type="journal article" date="1999" name="Genomics">
        <title>A new family of mouse genes homologous to the human MAGE genes.</title>
        <authorList>
            <person name="De Plaen E."/>
            <person name="De Backer O."/>
            <person name="Arnaud D."/>
            <person name="Bonjean B."/>
            <person name="Chomez P."/>
            <person name="Martelange V."/>
            <person name="Avner P."/>
            <person name="Baldacci P."/>
            <person name="Babinet C."/>
            <person name="Hwang S.Y."/>
            <person name="Knowles B."/>
            <person name="Boon T."/>
        </authorList>
    </citation>
    <scope>NUCLEOTIDE SEQUENCE</scope>
    <source>
        <tissue evidence="6">Liver</tissue>
    </source>
</reference>
<dbReference type="GO" id="GO:0089720">
    <property type="term" value="F:caspase binding"/>
    <property type="evidence" value="ECO:0000266"/>
    <property type="project" value="GO_Central"/>
</dbReference>
<dbReference type="EMBL" id="AJ005530">
    <property type="protein sequence ID" value="CAA06584.1"/>
    <property type="molecule type" value="Genomic_DNA"/>
</dbReference>
<dbReference type="EMBL" id="BC116902">
    <property type="protein sequence ID" value="AAI16903.1"/>
    <property type="molecule type" value="mRNA"/>
</dbReference>
<dbReference type="HOGENOM" id="CLU_039582_1_0_1"/>
<dbReference type="Ensembl" id="ENSMUST00000112562.8">
    <property type="protein sequence ID" value="ENSMUSP00000108181.2"/>
    <property type="gene ID" value="ENSMUSG00000063728.11"/>
</dbReference>
<dbReference type="ProteomicsDB" id="331229"/>
<dbReference type="GO" id="GO:0005654">
    <property type="term" value="C:nucleoplasm"/>
    <property type="evidence" value="ECO:0000266"/>
    <property type="project" value="GO_Central"/>
</dbReference>
<dbReference type="SMR" id="O89010"/>
<dbReference type="InterPro" id="IPR041899">
    <property type="entry name" value="MAGE_WH2"/>
</dbReference>
<evidence type="ECO:0000313" key="8">
    <source>
        <dbReference type="MGI" id="MGI:1333837"/>
    </source>
</evidence>